<protein>
    <submittedName>
        <fullName evidence="2">Uncharacterized protein</fullName>
    </submittedName>
</protein>
<feature type="transmembrane region" description="Helical" evidence="1">
    <location>
        <begin position="6"/>
        <end position="25"/>
    </location>
</feature>
<evidence type="ECO:0000256" key="1">
    <source>
        <dbReference type="SAM" id="Phobius"/>
    </source>
</evidence>
<keyword evidence="1" id="KW-0472">Membrane</keyword>
<dbReference type="AlphaFoldDB" id="W7J468"/>
<proteinExistence type="predicted"/>
<keyword evidence="1" id="KW-0812">Transmembrane</keyword>
<evidence type="ECO:0000313" key="3">
    <source>
        <dbReference type="Proteomes" id="UP000030697"/>
    </source>
</evidence>
<organism evidence="2 3">
    <name type="scientific">Plasmodium falciparum UGT5.1</name>
    <dbReference type="NCBI Taxonomy" id="1237627"/>
    <lineage>
        <taxon>Eukaryota</taxon>
        <taxon>Sar</taxon>
        <taxon>Alveolata</taxon>
        <taxon>Apicomplexa</taxon>
        <taxon>Aconoidasida</taxon>
        <taxon>Haemosporida</taxon>
        <taxon>Plasmodiidae</taxon>
        <taxon>Plasmodium</taxon>
        <taxon>Plasmodium (Laverania)</taxon>
    </lineage>
</organism>
<name>W7J468_PLAFA</name>
<sequence>MNTIHSKSFFTTFFIIYNIFIYIYILKKKNYKWNNNNIMLDYVHHKRCSFLSNSWASFLKRLKS</sequence>
<reference evidence="2 3" key="1">
    <citation type="submission" date="2013-02" db="EMBL/GenBank/DDBJ databases">
        <title>The Genome Sequence of Plasmodium falciparum UGT5.1.</title>
        <authorList>
            <consortium name="The Broad Institute Genome Sequencing Platform"/>
            <consortium name="The Broad Institute Genome Sequencing Center for Infectious Disease"/>
            <person name="Neafsey D."/>
            <person name="Cheeseman I."/>
            <person name="Volkman S."/>
            <person name="Adams J."/>
            <person name="Walker B."/>
            <person name="Young S.K."/>
            <person name="Zeng Q."/>
            <person name="Gargeya S."/>
            <person name="Fitzgerald M."/>
            <person name="Haas B."/>
            <person name="Abouelleil A."/>
            <person name="Alvarado L."/>
            <person name="Arachchi H.M."/>
            <person name="Berlin A.M."/>
            <person name="Chapman S.B."/>
            <person name="Dewar J."/>
            <person name="Goldberg J."/>
            <person name="Griggs A."/>
            <person name="Gujja S."/>
            <person name="Hansen M."/>
            <person name="Howarth C."/>
            <person name="Imamovic A."/>
            <person name="Larimer J."/>
            <person name="McCowan C."/>
            <person name="Murphy C."/>
            <person name="Neiman D."/>
            <person name="Pearson M."/>
            <person name="Priest M."/>
            <person name="Roberts A."/>
            <person name="Saif S."/>
            <person name="Shea T."/>
            <person name="Sisk P."/>
            <person name="Sykes S."/>
            <person name="Wortman J."/>
            <person name="Nusbaum C."/>
            <person name="Birren B."/>
        </authorList>
    </citation>
    <scope>NUCLEOTIDE SEQUENCE [LARGE SCALE GENOMIC DNA]</scope>
    <source>
        <strain evidence="2 3">UGT5.1</strain>
    </source>
</reference>
<accession>W7J468</accession>
<dbReference type="EMBL" id="KE124748">
    <property type="protein sequence ID" value="EWC73727.1"/>
    <property type="molecule type" value="Genomic_DNA"/>
</dbReference>
<keyword evidence="1" id="KW-1133">Transmembrane helix</keyword>
<dbReference type="Proteomes" id="UP000030697">
    <property type="component" value="Unassembled WGS sequence"/>
</dbReference>
<evidence type="ECO:0000313" key="2">
    <source>
        <dbReference type="EMBL" id="EWC73727.1"/>
    </source>
</evidence>
<gene>
    <name evidence="2" type="ORF">C923_05605</name>
</gene>